<dbReference type="Pfam" id="PF08612">
    <property type="entry name" value="Med20"/>
    <property type="match status" value="1"/>
</dbReference>
<dbReference type="PANTHER" id="PTHR12465:SF0">
    <property type="entry name" value="MEDIATOR OF RNA POLYMERASE II TRANSCRIPTION SUBUNIT 20"/>
    <property type="match status" value="1"/>
</dbReference>
<keyword evidence="4" id="KW-0805">Transcription regulation</keyword>
<comment type="caution">
    <text evidence="5">The sequence shown here is derived from an EMBL/GenBank/DDBJ whole genome shotgun (WGS) entry which is preliminary data.</text>
</comment>
<dbReference type="Gene3D" id="3.30.310.180">
    <property type="match status" value="1"/>
</dbReference>
<dbReference type="PANTHER" id="PTHR12465">
    <property type="entry name" value="UBIQUITIN SPECIFIC PROTEASE HOMOLOG 49"/>
    <property type="match status" value="1"/>
</dbReference>
<reference evidence="5" key="1">
    <citation type="submission" date="2023-03" db="EMBL/GenBank/DDBJ databases">
        <title>Near-Complete genome sequence of Lipomyces tetrasporous NRRL Y-64009, an oleaginous yeast capable of growing on lignocellulosic hydrolysates.</title>
        <authorList>
            <consortium name="Lawrence Berkeley National Laboratory"/>
            <person name="Jagtap S.S."/>
            <person name="Liu J.-J."/>
            <person name="Walukiewicz H.E."/>
            <person name="Pangilinan J."/>
            <person name="Lipzen A."/>
            <person name="Ahrendt S."/>
            <person name="Koriabine M."/>
            <person name="Cobaugh K."/>
            <person name="Salamov A."/>
            <person name="Yoshinaga Y."/>
            <person name="Ng V."/>
            <person name="Daum C."/>
            <person name="Grigoriev I.V."/>
            <person name="Slininger P.J."/>
            <person name="Dien B.S."/>
            <person name="Jin Y.-S."/>
            <person name="Rao C.V."/>
        </authorList>
    </citation>
    <scope>NUCLEOTIDE SEQUENCE</scope>
    <source>
        <strain evidence="5">NRRL Y-64009</strain>
    </source>
</reference>
<sequence length="231" mass="25496">MPVTGVVLVHSASTNATTIASINDTITGLFPRVIGKWSLEYKLYRENSVLDHSARPASQSLASSTVAGARFLSQLVLSHHPDDLFCLVDEPQSNLPGHPNFGKKVMAVFDRGMDMIITSKLSSLWILRQSMRAEGIAYAVGDEFVIRTANVTQTGSFRFIVVEIEYMFSDDIESSKIVIADFASRCGLTSGNYFFGDSVLIYRSNPDVFQKFTKADTGLQYMEAFRARPSG</sequence>
<dbReference type="EMBL" id="JARPMG010000010">
    <property type="protein sequence ID" value="KAJ8097873.1"/>
    <property type="molecule type" value="Genomic_DNA"/>
</dbReference>
<keyword evidence="4" id="KW-0010">Activator</keyword>
<evidence type="ECO:0000256" key="3">
    <source>
        <dbReference type="ARBA" id="ARBA00023242"/>
    </source>
</evidence>
<dbReference type="GO" id="GO:0006357">
    <property type="term" value="P:regulation of transcription by RNA polymerase II"/>
    <property type="evidence" value="ECO:0007669"/>
    <property type="project" value="InterPro"/>
</dbReference>
<evidence type="ECO:0000313" key="6">
    <source>
        <dbReference type="Proteomes" id="UP001217417"/>
    </source>
</evidence>
<comment type="subcellular location">
    <subcellularLocation>
        <location evidence="1 4">Nucleus</location>
    </subcellularLocation>
</comment>
<comment type="function">
    <text evidence="4">Component of the Mediator complex, a coactivator involved in the regulated transcription of nearly all RNA polymerase II-dependent genes. Mediator functions as a bridge to convey information from gene-specific regulatory proteins to the basal RNA polymerase II transcription machinery. Mediator is recruited to promoters by direct interactions with regulatory proteins and serves as a scaffold for the assembly of a functional preinitiation complex with RNA polymerase II and the general transcription factors.</text>
</comment>
<organism evidence="5 6">
    <name type="scientific">Lipomyces tetrasporus</name>
    <dbReference type="NCBI Taxonomy" id="54092"/>
    <lineage>
        <taxon>Eukaryota</taxon>
        <taxon>Fungi</taxon>
        <taxon>Dikarya</taxon>
        <taxon>Ascomycota</taxon>
        <taxon>Saccharomycotina</taxon>
        <taxon>Lipomycetes</taxon>
        <taxon>Lipomycetales</taxon>
        <taxon>Lipomycetaceae</taxon>
        <taxon>Lipomyces</taxon>
    </lineage>
</organism>
<evidence type="ECO:0000256" key="1">
    <source>
        <dbReference type="ARBA" id="ARBA00004123"/>
    </source>
</evidence>
<dbReference type="AlphaFoldDB" id="A0AAD7QME3"/>
<protein>
    <recommendedName>
        <fullName evidence="4">Mediator of RNA polymerase II transcription subunit 20</fullName>
    </recommendedName>
    <alternativeName>
        <fullName evidence="4">Mediator complex subunit 20</fullName>
    </alternativeName>
</protein>
<dbReference type="InterPro" id="IPR013921">
    <property type="entry name" value="Mediator_Med20"/>
</dbReference>
<comment type="subunit">
    <text evidence="4">Component of the Mediator complex.</text>
</comment>
<dbReference type="GO" id="GO:0016592">
    <property type="term" value="C:mediator complex"/>
    <property type="evidence" value="ECO:0007669"/>
    <property type="project" value="InterPro"/>
</dbReference>
<dbReference type="GO" id="GO:0003713">
    <property type="term" value="F:transcription coactivator activity"/>
    <property type="evidence" value="ECO:0007669"/>
    <property type="project" value="TreeGrafter"/>
</dbReference>
<evidence type="ECO:0000313" key="5">
    <source>
        <dbReference type="EMBL" id="KAJ8097873.1"/>
    </source>
</evidence>
<evidence type="ECO:0000256" key="2">
    <source>
        <dbReference type="ARBA" id="ARBA00010743"/>
    </source>
</evidence>
<keyword evidence="3 4" id="KW-0539">Nucleus</keyword>
<keyword evidence="4" id="KW-0804">Transcription</keyword>
<keyword evidence="6" id="KW-1185">Reference proteome</keyword>
<accession>A0AAD7QME3</accession>
<evidence type="ECO:0000256" key="4">
    <source>
        <dbReference type="RuleBase" id="RU364152"/>
    </source>
</evidence>
<comment type="similarity">
    <text evidence="2 4">Belongs to the Mediator complex subunit 20 family.</text>
</comment>
<name>A0AAD7QME3_9ASCO</name>
<gene>
    <name evidence="4" type="primary">MED20</name>
    <name evidence="5" type="ORF">POJ06DRAFT_24424</name>
</gene>
<dbReference type="Proteomes" id="UP001217417">
    <property type="component" value="Unassembled WGS sequence"/>
</dbReference>
<proteinExistence type="inferred from homology"/>